<protein>
    <submittedName>
        <fullName evidence="10">Type II secretion system protein F (GspF)</fullName>
    </submittedName>
</protein>
<dbReference type="InterPro" id="IPR018076">
    <property type="entry name" value="T2SS_GspF_dom"/>
</dbReference>
<dbReference type="InterPro" id="IPR011850">
    <property type="entry name" value="T2SS_GspF"/>
</dbReference>
<keyword evidence="6 8" id="KW-1133">Transmembrane helix</keyword>
<dbReference type="FunFam" id="1.20.81.30:FF:000001">
    <property type="entry name" value="Type II secretion system protein F"/>
    <property type="match status" value="2"/>
</dbReference>
<dbReference type="GO" id="GO:0015628">
    <property type="term" value="P:protein secretion by the type II secretion system"/>
    <property type="evidence" value="ECO:0007669"/>
    <property type="project" value="InterPro"/>
</dbReference>
<feature type="transmembrane region" description="Helical" evidence="8">
    <location>
        <begin position="225"/>
        <end position="243"/>
    </location>
</feature>
<dbReference type="GO" id="GO:0005886">
    <property type="term" value="C:plasma membrane"/>
    <property type="evidence" value="ECO:0007669"/>
    <property type="project" value="UniProtKB-SubCell"/>
</dbReference>
<feature type="domain" description="Type II secretion system protein GspF" evidence="9">
    <location>
        <begin position="72"/>
        <end position="194"/>
    </location>
</feature>
<dbReference type="InterPro" id="IPR003004">
    <property type="entry name" value="GspF/PilC"/>
</dbReference>
<keyword evidence="3" id="KW-1003">Cell membrane</keyword>
<comment type="similarity">
    <text evidence="2">Belongs to the GSP F family.</text>
</comment>
<feature type="domain" description="Type II secretion system protein GspF" evidence="9">
    <location>
        <begin position="274"/>
        <end position="396"/>
    </location>
</feature>
<evidence type="ECO:0000256" key="6">
    <source>
        <dbReference type="ARBA" id="ARBA00022989"/>
    </source>
</evidence>
<evidence type="ECO:0000256" key="4">
    <source>
        <dbReference type="ARBA" id="ARBA00022519"/>
    </source>
</evidence>
<evidence type="ECO:0000256" key="2">
    <source>
        <dbReference type="ARBA" id="ARBA00005745"/>
    </source>
</evidence>
<dbReference type="PANTHER" id="PTHR30012:SF0">
    <property type="entry name" value="TYPE II SECRETION SYSTEM PROTEIN F-RELATED"/>
    <property type="match status" value="1"/>
</dbReference>
<dbReference type="Pfam" id="PF00482">
    <property type="entry name" value="T2SSF"/>
    <property type="match status" value="2"/>
</dbReference>
<name>A0A4R1KDU2_9GAMM</name>
<comment type="subcellular location">
    <subcellularLocation>
        <location evidence="1">Cell inner membrane</location>
        <topology evidence="1">Multi-pass membrane protein</topology>
    </subcellularLocation>
</comment>
<evidence type="ECO:0000256" key="3">
    <source>
        <dbReference type="ARBA" id="ARBA00022475"/>
    </source>
</evidence>
<dbReference type="Gene3D" id="1.20.81.30">
    <property type="entry name" value="Type II secretion system (T2SS), domain F"/>
    <property type="match status" value="2"/>
</dbReference>
<comment type="caution">
    <text evidence="10">The sequence shown here is derived from an EMBL/GenBank/DDBJ whole genome shotgun (WGS) entry which is preliminary data.</text>
</comment>
<evidence type="ECO:0000256" key="1">
    <source>
        <dbReference type="ARBA" id="ARBA00004429"/>
    </source>
</evidence>
<dbReference type="EMBL" id="SMGD01000004">
    <property type="protein sequence ID" value="TCK62752.1"/>
    <property type="molecule type" value="Genomic_DNA"/>
</dbReference>
<keyword evidence="11" id="KW-1185">Reference proteome</keyword>
<evidence type="ECO:0000313" key="11">
    <source>
        <dbReference type="Proteomes" id="UP000295565"/>
    </source>
</evidence>
<reference evidence="10 11" key="1">
    <citation type="submission" date="2019-03" db="EMBL/GenBank/DDBJ databases">
        <title>Genomic Encyclopedia of Type Strains, Phase IV (KMG-IV): sequencing the most valuable type-strain genomes for metagenomic binning, comparative biology and taxonomic classification.</title>
        <authorList>
            <person name="Goeker M."/>
        </authorList>
    </citation>
    <scope>NUCLEOTIDE SEQUENCE [LARGE SCALE GENOMIC DNA]</scope>
    <source>
        <strain evidence="10 11">DSM 18577</strain>
    </source>
</reference>
<feature type="transmembrane region" description="Helical" evidence="8">
    <location>
        <begin position="369"/>
        <end position="394"/>
    </location>
</feature>
<proteinExistence type="inferred from homology"/>
<keyword evidence="4" id="KW-0997">Cell inner membrane</keyword>
<gene>
    <name evidence="10" type="ORF">EV690_0419</name>
</gene>
<evidence type="ECO:0000256" key="5">
    <source>
        <dbReference type="ARBA" id="ARBA00022692"/>
    </source>
</evidence>
<feature type="transmembrane region" description="Helical" evidence="8">
    <location>
        <begin position="170"/>
        <end position="193"/>
    </location>
</feature>
<dbReference type="NCBIfam" id="TIGR02120">
    <property type="entry name" value="GspF"/>
    <property type="match status" value="1"/>
</dbReference>
<dbReference type="PRINTS" id="PR00812">
    <property type="entry name" value="BCTERIALGSPF"/>
</dbReference>
<evidence type="ECO:0000256" key="7">
    <source>
        <dbReference type="ARBA" id="ARBA00023136"/>
    </source>
</evidence>
<dbReference type="Proteomes" id="UP000295565">
    <property type="component" value="Unassembled WGS sequence"/>
</dbReference>
<keyword evidence="5 8" id="KW-0812">Transmembrane</keyword>
<dbReference type="InterPro" id="IPR042094">
    <property type="entry name" value="T2SS_GspF_sf"/>
</dbReference>
<evidence type="ECO:0000259" key="9">
    <source>
        <dbReference type="Pfam" id="PF00482"/>
    </source>
</evidence>
<dbReference type="RefSeq" id="WP_131911289.1">
    <property type="nucleotide sequence ID" value="NZ_OU594967.1"/>
</dbReference>
<evidence type="ECO:0000256" key="8">
    <source>
        <dbReference type="SAM" id="Phobius"/>
    </source>
</evidence>
<organism evidence="10 11">
    <name type="scientific">Celerinatantimonas diazotrophica</name>
    <dbReference type="NCBI Taxonomy" id="412034"/>
    <lineage>
        <taxon>Bacteria</taxon>
        <taxon>Pseudomonadati</taxon>
        <taxon>Pseudomonadota</taxon>
        <taxon>Gammaproteobacteria</taxon>
        <taxon>Celerinatantimonadaceae</taxon>
        <taxon>Celerinatantimonas</taxon>
    </lineage>
</organism>
<keyword evidence="7 8" id="KW-0472">Membrane</keyword>
<dbReference type="AlphaFoldDB" id="A0A4R1KDU2"/>
<accession>A0A4R1KDU2</accession>
<dbReference type="PANTHER" id="PTHR30012">
    <property type="entry name" value="GENERAL SECRETION PATHWAY PROTEIN"/>
    <property type="match status" value="1"/>
</dbReference>
<sequence length="405" mass="45155">MAAYQYQALDEKGRTKKGVIDGDSARLVRQQLRLQGLTPLAIEATSEPAQRDVRVVRRKVRTIKYADLALLTRQLATLIAASLPVEESLRAVAHQSNKNQIKALVFELRSQVAQGFSLSESMAGFPRIFDDLYRAMVAAGERTGHLDLVLNRLADYIEQRQQIRMKTLQALIYPAILVVVSISVIFILLTAVVPKIVAQFVYMGQQLPFSTRVLMGLSHALAQNWWWLLLVIAAAILAAKMALKKPEIRKQFHRYSLRLPLIGKVALEQQTARFARTLSILTASAVPLVEAMQIASQVLSNMHAREQLTLASESVRNGNPLLDTLSQTQLFSPMLLQMIASGEQTGELEQMLLRAADFQDREFSYRVSIALTIFEPVLIITMAAIVLFIVMAIIQPILALNNMVG</sequence>
<dbReference type="OrthoDB" id="9805682at2"/>
<evidence type="ECO:0000313" key="10">
    <source>
        <dbReference type="EMBL" id="TCK62752.1"/>
    </source>
</evidence>
<dbReference type="GO" id="GO:0015627">
    <property type="term" value="C:type II protein secretion system complex"/>
    <property type="evidence" value="ECO:0007669"/>
    <property type="project" value="InterPro"/>
</dbReference>